<organism evidence="4 5">
    <name type="scientific">Peromyscus maniculatus bairdii</name>
    <name type="common">Prairie deer mouse</name>
    <dbReference type="NCBI Taxonomy" id="230844"/>
    <lineage>
        <taxon>Eukaryota</taxon>
        <taxon>Metazoa</taxon>
        <taxon>Chordata</taxon>
        <taxon>Craniata</taxon>
        <taxon>Vertebrata</taxon>
        <taxon>Euteleostomi</taxon>
        <taxon>Mammalia</taxon>
        <taxon>Eutheria</taxon>
        <taxon>Euarchontoglires</taxon>
        <taxon>Glires</taxon>
        <taxon>Rodentia</taxon>
        <taxon>Myomorpha</taxon>
        <taxon>Muroidea</taxon>
        <taxon>Cricetidae</taxon>
        <taxon>Neotominae</taxon>
        <taxon>Peromyscus</taxon>
    </lineage>
</organism>
<evidence type="ECO:0000313" key="5">
    <source>
        <dbReference type="Proteomes" id="UP000694547"/>
    </source>
</evidence>
<accession>A0A8C8TW89</accession>
<feature type="compositionally biased region" description="Polar residues" evidence="3">
    <location>
        <begin position="138"/>
        <end position="149"/>
    </location>
</feature>
<feature type="region of interest" description="Disordered" evidence="3">
    <location>
        <begin position="242"/>
        <end position="290"/>
    </location>
</feature>
<dbReference type="InterPro" id="IPR007062">
    <property type="entry name" value="PPI-2"/>
</dbReference>
<dbReference type="Ensembl" id="ENSPEMT00000025705.2">
    <property type="protein sequence ID" value="ENSPEMP00000021347.2"/>
    <property type="gene ID" value="ENSPEMG00000019019.2"/>
</dbReference>
<feature type="region of interest" description="Disordered" evidence="3">
    <location>
        <begin position="205"/>
        <end position="230"/>
    </location>
</feature>
<feature type="compositionally biased region" description="Low complexity" evidence="3">
    <location>
        <begin position="86"/>
        <end position="102"/>
    </location>
</feature>
<name>A0A8C8TW89_PERMB</name>
<dbReference type="PANTHER" id="PTHR12398">
    <property type="entry name" value="PROTEIN PHOSPHATASE INHIBITOR"/>
    <property type="match status" value="1"/>
</dbReference>
<dbReference type="Pfam" id="PF04979">
    <property type="entry name" value="IPP-2"/>
    <property type="match status" value="1"/>
</dbReference>
<keyword evidence="2" id="KW-0650">Protein phosphatase inhibitor</keyword>
<evidence type="ECO:0000313" key="4">
    <source>
        <dbReference type="Ensembl" id="ENSPEMP00000021347.2"/>
    </source>
</evidence>
<evidence type="ECO:0000256" key="2">
    <source>
        <dbReference type="ARBA" id="ARBA00023272"/>
    </source>
</evidence>
<sequence length="429" mass="45508">MEKPEPLASVSGLSAESPRGVPRAIPGGVRGIPADTGLPPGVALFRAAGPLSHPGGIVIRSPGPIRHSEEAVTLSSGPCPQLGEVAGSSLGSSKSSGAARGSIPGPGESKVYSSESSPQSGPTFLHSQNFEERPRSILKNSSSILMKKTSSGEKSSRHLGRKPGERGLQDNDEDLSAGSSPTVTPESLSERFATMDNFLPKVLQYGDNKNSKTADTFAKTHSSDFDKHRKIHYNEGKFLKTLKSLPLTNEDDSSGTSASISSSSQSGLTDPKPRPAEKGWPGRLAPGVKNDTVLVTDSRGLDANDSAAFRNQFPAASDSAIREQTALQRKEYYSQGRYLRSCSHPEIGEAMEDEEMNSLTWVIENPKGTSGPIGSPLGQWVSGGVASRCWAKGLRGRSPGSSEKERGSNQNPLNWTGCRCEPGQAPWKM</sequence>
<keyword evidence="5" id="KW-1185">Reference proteome</keyword>
<feature type="compositionally biased region" description="Basic and acidic residues" evidence="3">
    <location>
        <begin position="221"/>
        <end position="230"/>
    </location>
</feature>
<feature type="compositionally biased region" description="Low complexity" evidence="3">
    <location>
        <begin position="254"/>
        <end position="266"/>
    </location>
</feature>
<feature type="compositionally biased region" description="Polar residues" evidence="3">
    <location>
        <begin position="111"/>
        <end position="128"/>
    </location>
</feature>
<reference evidence="4" key="3">
    <citation type="submission" date="2025-09" db="UniProtKB">
        <authorList>
            <consortium name="Ensembl"/>
        </authorList>
    </citation>
    <scope>IDENTIFICATION</scope>
</reference>
<feature type="region of interest" description="Disordered" evidence="3">
    <location>
        <begin position="392"/>
        <end position="429"/>
    </location>
</feature>
<feature type="compositionally biased region" description="Polar residues" evidence="3">
    <location>
        <begin position="177"/>
        <end position="187"/>
    </location>
</feature>
<dbReference type="GO" id="GO:0004864">
    <property type="term" value="F:protein phosphatase inhibitor activity"/>
    <property type="evidence" value="ECO:0007669"/>
    <property type="project" value="UniProtKB-KW"/>
</dbReference>
<feature type="region of interest" description="Disordered" evidence="3">
    <location>
        <begin position="1"/>
        <end position="41"/>
    </location>
</feature>
<evidence type="ECO:0000256" key="3">
    <source>
        <dbReference type="SAM" id="MobiDB-lite"/>
    </source>
</evidence>
<dbReference type="PANTHER" id="PTHR12398:SF8">
    <property type="entry name" value="RIKEN CDNA 2810408A11 GENE"/>
    <property type="match status" value="1"/>
</dbReference>
<evidence type="ECO:0000256" key="1">
    <source>
        <dbReference type="ARBA" id="ARBA00005472"/>
    </source>
</evidence>
<proteinExistence type="inferred from homology"/>
<comment type="similarity">
    <text evidence="1">Belongs to the protein phosphatase inhibitor 2 family.</text>
</comment>
<feature type="region of interest" description="Disordered" evidence="3">
    <location>
        <begin position="69"/>
        <end position="191"/>
    </location>
</feature>
<dbReference type="GeneTree" id="ENSGT00940000163910"/>
<dbReference type="AlphaFoldDB" id="A0A8C8TW89"/>
<feature type="compositionally biased region" description="Basic and acidic residues" evidence="3">
    <location>
        <begin position="150"/>
        <end position="169"/>
    </location>
</feature>
<dbReference type="Proteomes" id="UP000694547">
    <property type="component" value="Chromosome 8"/>
</dbReference>
<protein>
    <submittedName>
        <fullName evidence="4">RIKEN cDNA 2810408A11 gene</fullName>
    </submittedName>
</protein>
<reference evidence="4 5" key="1">
    <citation type="submission" date="2018-10" db="EMBL/GenBank/DDBJ databases">
        <title>Improved assembly of the deer mouse Peromyscus maniculatus genome.</title>
        <authorList>
            <person name="Lassance J.-M."/>
            <person name="Hoekstra H.E."/>
        </authorList>
    </citation>
    <scope>NUCLEOTIDE SEQUENCE [LARGE SCALE GENOMIC DNA]</scope>
</reference>
<reference evidence="4" key="2">
    <citation type="submission" date="2025-08" db="UniProtKB">
        <authorList>
            <consortium name="Ensembl"/>
        </authorList>
    </citation>
    <scope>IDENTIFICATION</scope>
</reference>
<dbReference type="GO" id="GO:0009966">
    <property type="term" value="P:regulation of signal transduction"/>
    <property type="evidence" value="ECO:0007669"/>
    <property type="project" value="InterPro"/>
</dbReference>